<accession>A0A1I5UBF1</accession>
<sequence>MGAAIHCTHFITRIVGVCVNGDKAIAFMNTNVTLVTI</sequence>
<dbReference type="AlphaFoldDB" id="A0A1I5UBF1"/>
<dbReference type="Proteomes" id="UP000199031">
    <property type="component" value="Unassembled WGS sequence"/>
</dbReference>
<keyword evidence="2" id="KW-1185">Reference proteome</keyword>
<proteinExistence type="predicted"/>
<dbReference type="STRING" id="1465490.SAMN05444277_103187"/>
<name>A0A1I5UBF1_9BACT</name>
<protein>
    <submittedName>
        <fullName evidence="1">Uncharacterized protein</fullName>
    </submittedName>
</protein>
<dbReference type="EMBL" id="FOXQ01000003">
    <property type="protein sequence ID" value="SFP92639.1"/>
    <property type="molecule type" value="Genomic_DNA"/>
</dbReference>
<gene>
    <name evidence="1" type="ORF">SAMN05444277_103187</name>
</gene>
<evidence type="ECO:0000313" key="1">
    <source>
        <dbReference type="EMBL" id="SFP92639.1"/>
    </source>
</evidence>
<organism evidence="1 2">
    <name type="scientific">Parafilimonas terrae</name>
    <dbReference type="NCBI Taxonomy" id="1465490"/>
    <lineage>
        <taxon>Bacteria</taxon>
        <taxon>Pseudomonadati</taxon>
        <taxon>Bacteroidota</taxon>
        <taxon>Chitinophagia</taxon>
        <taxon>Chitinophagales</taxon>
        <taxon>Chitinophagaceae</taxon>
        <taxon>Parafilimonas</taxon>
    </lineage>
</organism>
<reference evidence="1 2" key="1">
    <citation type="submission" date="2016-10" db="EMBL/GenBank/DDBJ databases">
        <authorList>
            <person name="de Groot N.N."/>
        </authorList>
    </citation>
    <scope>NUCLEOTIDE SEQUENCE [LARGE SCALE GENOMIC DNA]</scope>
    <source>
        <strain evidence="1 2">DSM 28286</strain>
    </source>
</reference>
<evidence type="ECO:0000313" key="2">
    <source>
        <dbReference type="Proteomes" id="UP000199031"/>
    </source>
</evidence>